<evidence type="ECO:0008006" key="3">
    <source>
        <dbReference type="Google" id="ProtNLM"/>
    </source>
</evidence>
<dbReference type="EMBL" id="SRLC01000002">
    <property type="protein sequence ID" value="TGE21593.1"/>
    <property type="molecule type" value="Genomic_DNA"/>
</dbReference>
<accession>A0A4Z0PXG6</accession>
<evidence type="ECO:0000313" key="2">
    <source>
        <dbReference type="Proteomes" id="UP000297549"/>
    </source>
</evidence>
<dbReference type="AlphaFoldDB" id="A0A4Z0PXG6"/>
<gene>
    <name evidence="1" type="ORF">E5K00_15040</name>
</gene>
<organism evidence="1 2">
    <name type="scientific">Hymenobacter aquaticus</name>
    <dbReference type="NCBI Taxonomy" id="1867101"/>
    <lineage>
        <taxon>Bacteria</taxon>
        <taxon>Pseudomonadati</taxon>
        <taxon>Bacteroidota</taxon>
        <taxon>Cytophagia</taxon>
        <taxon>Cytophagales</taxon>
        <taxon>Hymenobacteraceae</taxon>
        <taxon>Hymenobacter</taxon>
    </lineage>
</organism>
<reference evidence="1 2" key="1">
    <citation type="submission" date="2019-04" db="EMBL/GenBank/DDBJ databases">
        <authorList>
            <person name="Feng G."/>
            <person name="Zhang J."/>
            <person name="Zhu H."/>
        </authorList>
    </citation>
    <scope>NUCLEOTIDE SEQUENCE [LARGE SCALE GENOMIC DNA]</scope>
    <source>
        <strain evidence="1 2">JCM 31653</strain>
    </source>
</reference>
<dbReference type="Proteomes" id="UP000297549">
    <property type="component" value="Unassembled WGS sequence"/>
</dbReference>
<dbReference type="PROSITE" id="PS51257">
    <property type="entry name" value="PROKAR_LIPOPROTEIN"/>
    <property type="match status" value="1"/>
</dbReference>
<keyword evidence="2" id="KW-1185">Reference proteome</keyword>
<name>A0A4Z0PXG6_9BACT</name>
<comment type="caution">
    <text evidence="1">The sequence shown here is derived from an EMBL/GenBank/DDBJ whole genome shotgun (WGS) entry which is preliminary data.</text>
</comment>
<dbReference type="RefSeq" id="WP_135464139.1">
    <property type="nucleotide sequence ID" value="NZ_SRLC01000002.1"/>
</dbReference>
<protein>
    <recommendedName>
        <fullName evidence="3">Lipoprotein</fullName>
    </recommendedName>
</protein>
<sequence>MTKRTTLFPFLAGVSLATLTFTGCGDKKEDAAPAPKHEVHVQYSAYGLATPTDEKIDVGGYITIREMPQGGTSTASTEKFSTGWNSAAYADRPLDAVVRPGDKVSLTIGCSKVRTNNTIRLSNNALVEAAIEVDGKEVKKVVFNNKTSFTAEGEQAVTIDFTL</sequence>
<proteinExistence type="predicted"/>
<dbReference type="OrthoDB" id="9848914at2"/>
<evidence type="ECO:0000313" key="1">
    <source>
        <dbReference type="EMBL" id="TGE21593.1"/>
    </source>
</evidence>